<dbReference type="AlphaFoldDB" id="A0A7S2RUM6"/>
<dbReference type="PANTHER" id="PTHR31792">
    <property type="entry name" value="VACUOLAR ATPASE ASSEMBLY INTEGRAL MEMBRANE PROTEIN VMA21"/>
    <property type="match status" value="1"/>
</dbReference>
<evidence type="ECO:0000256" key="6">
    <source>
        <dbReference type="SAM" id="Phobius"/>
    </source>
</evidence>
<organism evidence="7">
    <name type="scientific">Mucochytrium quahogii</name>
    <dbReference type="NCBI Taxonomy" id="96639"/>
    <lineage>
        <taxon>Eukaryota</taxon>
        <taxon>Sar</taxon>
        <taxon>Stramenopiles</taxon>
        <taxon>Bigyra</taxon>
        <taxon>Labyrinthulomycetes</taxon>
        <taxon>Thraustochytrida</taxon>
        <taxon>Thraustochytriidae</taxon>
        <taxon>Mucochytrium</taxon>
    </lineage>
</organism>
<sequence length="130" mass="14515">MGSRDGVEMPLQGIPLDKVALPEGYVHTNLFTSLKADKNHAVVRKLIVAMVFMAIFPLGTFFAMRDHYLPGLGVPRKWWDLISALSAVLMAQVIIGFYVVSAFMEKTDDVAEEHKQIKAQLKGKEAKKNK</sequence>
<feature type="transmembrane region" description="Helical" evidence="6">
    <location>
        <begin position="84"/>
        <end position="104"/>
    </location>
</feature>
<dbReference type="GO" id="GO:0070072">
    <property type="term" value="P:vacuolar proton-transporting V-type ATPase complex assembly"/>
    <property type="evidence" value="ECO:0007669"/>
    <property type="project" value="InterPro"/>
</dbReference>
<evidence type="ECO:0008006" key="8">
    <source>
        <dbReference type="Google" id="ProtNLM"/>
    </source>
</evidence>
<keyword evidence="4 6" id="KW-0472">Membrane</keyword>
<keyword evidence="2" id="KW-0256">Endoplasmic reticulum</keyword>
<evidence type="ECO:0000256" key="2">
    <source>
        <dbReference type="ARBA" id="ARBA00022824"/>
    </source>
</evidence>
<keyword evidence="1 6" id="KW-0812">Transmembrane</keyword>
<keyword evidence="5" id="KW-0968">Cytoplasmic vesicle</keyword>
<dbReference type="EMBL" id="HBHK01011291">
    <property type="protein sequence ID" value="CAD9680847.1"/>
    <property type="molecule type" value="Transcribed_RNA"/>
</dbReference>
<dbReference type="Pfam" id="PF09446">
    <property type="entry name" value="VMA21"/>
    <property type="match status" value="1"/>
</dbReference>
<dbReference type="GO" id="GO:0031410">
    <property type="term" value="C:cytoplasmic vesicle"/>
    <property type="evidence" value="ECO:0007669"/>
    <property type="project" value="UniProtKB-KW"/>
</dbReference>
<evidence type="ECO:0000313" key="7">
    <source>
        <dbReference type="EMBL" id="CAD9680847.1"/>
    </source>
</evidence>
<evidence type="ECO:0000256" key="1">
    <source>
        <dbReference type="ARBA" id="ARBA00022692"/>
    </source>
</evidence>
<name>A0A7S2RUM6_9STRA</name>
<dbReference type="PANTHER" id="PTHR31792:SF3">
    <property type="entry name" value="VACUOLAR ATPASE ASSEMBLY INTEGRAL MEMBRANE PROTEIN VMA21"/>
    <property type="match status" value="1"/>
</dbReference>
<feature type="transmembrane region" description="Helical" evidence="6">
    <location>
        <begin position="46"/>
        <end position="64"/>
    </location>
</feature>
<protein>
    <recommendedName>
        <fullName evidence="8">Vacuolar ATPase assembly integral membrane protein VMA21 homolog</fullName>
    </recommendedName>
</protein>
<accession>A0A7S2RUM6</accession>
<reference evidence="7" key="1">
    <citation type="submission" date="2021-01" db="EMBL/GenBank/DDBJ databases">
        <authorList>
            <person name="Corre E."/>
            <person name="Pelletier E."/>
            <person name="Niang G."/>
            <person name="Scheremetjew M."/>
            <person name="Finn R."/>
            <person name="Kale V."/>
            <person name="Holt S."/>
            <person name="Cochrane G."/>
            <person name="Meng A."/>
            <person name="Brown T."/>
            <person name="Cohen L."/>
        </authorList>
    </citation>
    <scope>NUCLEOTIDE SEQUENCE</scope>
    <source>
        <strain evidence="7">NY070348D</strain>
    </source>
</reference>
<evidence type="ECO:0000256" key="3">
    <source>
        <dbReference type="ARBA" id="ARBA00022989"/>
    </source>
</evidence>
<dbReference type="GO" id="GO:0005789">
    <property type="term" value="C:endoplasmic reticulum membrane"/>
    <property type="evidence" value="ECO:0007669"/>
    <property type="project" value="TreeGrafter"/>
</dbReference>
<gene>
    <name evidence="7" type="ORF">QSP1433_LOCUS7060</name>
</gene>
<proteinExistence type="predicted"/>
<evidence type="ECO:0000256" key="5">
    <source>
        <dbReference type="ARBA" id="ARBA00023329"/>
    </source>
</evidence>
<keyword evidence="3 6" id="KW-1133">Transmembrane helix</keyword>
<dbReference type="InterPro" id="IPR019013">
    <property type="entry name" value="Vma21"/>
</dbReference>
<evidence type="ECO:0000256" key="4">
    <source>
        <dbReference type="ARBA" id="ARBA00023136"/>
    </source>
</evidence>